<keyword evidence="1" id="KW-1133">Transmembrane helix</keyword>
<comment type="caution">
    <text evidence="2">The sequence shown here is derived from an EMBL/GenBank/DDBJ whole genome shotgun (WGS) entry which is preliminary data.</text>
</comment>
<name>A0AAN9YHN1_9PEZI</name>
<feature type="transmembrane region" description="Helical" evidence="1">
    <location>
        <begin position="6"/>
        <end position="23"/>
    </location>
</feature>
<proteinExistence type="predicted"/>
<dbReference type="GO" id="GO:0006506">
    <property type="term" value="P:GPI anchor biosynthetic process"/>
    <property type="evidence" value="ECO:0007669"/>
    <property type="project" value="InterPro"/>
</dbReference>
<sequence>MDLGRVALLLTYTMMCIGLFFAAGRNCMMPRHEGVGLMSKYGCCGQGLVFPQEQVNANLIPAFRTQQNSSTLATDSFIEDYADRRNELRWAITPVLLQHVGGESSHGVARSRFGNMTADRIFNFGFETNNVEALAEEHRIVTGGL</sequence>
<dbReference type="Proteomes" id="UP001320420">
    <property type="component" value="Unassembled WGS sequence"/>
</dbReference>
<dbReference type="GO" id="GO:0016757">
    <property type="term" value="F:glycosyltransferase activity"/>
    <property type="evidence" value="ECO:0007669"/>
    <property type="project" value="InterPro"/>
</dbReference>
<dbReference type="PANTHER" id="PTHR31410">
    <property type="entry name" value="TRANSMEMBRANE PROTEIN 246"/>
    <property type="match status" value="1"/>
</dbReference>
<gene>
    <name evidence="2" type="ORF">SLS62_010652</name>
</gene>
<keyword evidence="1" id="KW-0472">Membrane</keyword>
<evidence type="ECO:0000313" key="2">
    <source>
        <dbReference type="EMBL" id="KAK7743329.1"/>
    </source>
</evidence>
<dbReference type="InterPro" id="IPR029675">
    <property type="entry name" value="PGAP4"/>
</dbReference>
<accession>A0AAN9YHN1</accession>
<evidence type="ECO:0000256" key="1">
    <source>
        <dbReference type="SAM" id="Phobius"/>
    </source>
</evidence>
<keyword evidence="1" id="KW-0812">Transmembrane</keyword>
<dbReference type="GO" id="GO:0000139">
    <property type="term" value="C:Golgi membrane"/>
    <property type="evidence" value="ECO:0007669"/>
    <property type="project" value="InterPro"/>
</dbReference>
<dbReference type="PANTHER" id="PTHR31410:SF1">
    <property type="entry name" value="POST-GPI ATTACHMENT TO PROTEINS FACTOR 4"/>
    <property type="match status" value="1"/>
</dbReference>
<organism evidence="2 3">
    <name type="scientific">Diatrype stigma</name>
    <dbReference type="NCBI Taxonomy" id="117547"/>
    <lineage>
        <taxon>Eukaryota</taxon>
        <taxon>Fungi</taxon>
        <taxon>Dikarya</taxon>
        <taxon>Ascomycota</taxon>
        <taxon>Pezizomycotina</taxon>
        <taxon>Sordariomycetes</taxon>
        <taxon>Xylariomycetidae</taxon>
        <taxon>Xylariales</taxon>
        <taxon>Diatrypaceae</taxon>
        <taxon>Diatrype</taxon>
    </lineage>
</organism>
<protein>
    <submittedName>
        <fullName evidence="2">Uncharacterized protein</fullName>
    </submittedName>
</protein>
<dbReference type="AlphaFoldDB" id="A0AAN9YHN1"/>
<dbReference type="EMBL" id="JAKJXP020000139">
    <property type="protein sequence ID" value="KAK7743329.1"/>
    <property type="molecule type" value="Genomic_DNA"/>
</dbReference>
<keyword evidence="3" id="KW-1185">Reference proteome</keyword>
<reference evidence="2 3" key="1">
    <citation type="submission" date="2024-02" db="EMBL/GenBank/DDBJ databases">
        <title>De novo assembly and annotation of 12 fungi associated with fruit tree decline syndrome in Ontario, Canada.</title>
        <authorList>
            <person name="Sulman M."/>
            <person name="Ellouze W."/>
            <person name="Ilyukhin E."/>
        </authorList>
    </citation>
    <scope>NUCLEOTIDE SEQUENCE [LARGE SCALE GENOMIC DNA]</scope>
    <source>
        <strain evidence="2 3">M11/M66-122</strain>
    </source>
</reference>
<evidence type="ECO:0000313" key="3">
    <source>
        <dbReference type="Proteomes" id="UP001320420"/>
    </source>
</evidence>